<sequence>MKNFKNYFMYFAVLALCFTSCSKEESGSLPDDGEKAQLSFGTTLNDLLNNGAKNQTKAHFSDIPECSDEAPATVDVVISQSSGADIELTLDVLSDDLDGDGDMDYYTDYSSDLELSPGIYTLEEFIVRDSDGDMIWIAPIDDGSGDFDGYVTNPLPMDIDLKAGVKKYVDVEVLCYDDRMANLYGYLFFDIEGKELIEYCIFGNYCTPNGRHYTASYSVDVWNYEDGEKTDQLYDDLTAGVSQNNDGDYAADPLCIVLPDGEGDDEYWIEITILSTDEYNVTEEIIRAGAITDTEVRTLFDGDDNLEYYHFFEGDCGEDDMMIPDPREDKEYYKACLKSLNGSEVVAFSYLALTENSSGTTLYTQVVANNTEANQPHPQHIHGFTDGTISTCPDMSQDSNGDGLIQLGEGAATYGGVLLALENADSSFPTADGTGMYFYQRTFNLSGSLSGDLDPLDEKTAVLHGMTVGGSYEATLPIACGPYVQQ</sequence>
<dbReference type="EMBL" id="FQVT01000003">
    <property type="protein sequence ID" value="SHF89566.1"/>
    <property type="molecule type" value="Genomic_DNA"/>
</dbReference>
<reference evidence="2" key="1">
    <citation type="submission" date="2016-11" db="EMBL/GenBank/DDBJ databases">
        <authorList>
            <person name="Varghese N."/>
            <person name="Submissions S."/>
        </authorList>
    </citation>
    <scope>NUCLEOTIDE SEQUENCE [LARGE SCALE GENOMIC DNA]</scope>
    <source>
        <strain evidence="2">DSM 24579</strain>
    </source>
</reference>
<evidence type="ECO:0000313" key="1">
    <source>
        <dbReference type="EMBL" id="SHF89566.1"/>
    </source>
</evidence>
<dbReference type="Proteomes" id="UP000183945">
    <property type="component" value="Unassembled WGS sequence"/>
</dbReference>
<organism evidence="1 2">
    <name type="scientific">Salegentibacter echinorum</name>
    <dbReference type="NCBI Taxonomy" id="1073325"/>
    <lineage>
        <taxon>Bacteria</taxon>
        <taxon>Pseudomonadati</taxon>
        <taxon>Bacteroidota</taxon>
        <taxon>Flavobacteriia</taxon>
        <taxon>Flavobacteriales</taxon>
        <taxon>Flavobacteriaceae</taxon>
        <taxon>Salegentibacter</taxon>
    </lineage>
</organism>
<keyword evidence="2" id="KW-1185">Reference proteome</keyword>
<evidence type="ECO:0000313" key="2">
    <source>
        <dbReference type="Proteomes" id="UP000183945"/>
    </source>
</evidence>
<dbReference type="AlphaFoldDB" id="A0A1M5FDJ2"/>
<gene>
    <name evidence="1" type="ORF">SAMN05444483_103143</name>
</gene>
<name>A0A1M5FDJ2_SALEC</name>
<dbReference type="OrthoDB" id="972683at2"/>
<dbReference type="RefSeq" id="WP_072878011.1">
    <property type="nucleotide sequence ID" value="NZ_FQVT01000003.1"/>
</dbReference>
<accession>A0A1M5FDJ2</accession>
<dbReference type="STRING" id="1073325.SAMN05444483_103143"/>
<proteinExistence type="predicted"/>
<protein>
    <submittedName>
        <fullName evidence="1">Uncharacterized protein</fullName>
    </submittedName>
</protein>